<keyword evidence="1 4" id="KW-0812">Transmembrane</keyword>
<feature type="transmembrane region" description="Helical" evidence="4">
    <location>
        <begin position="35"/>
        <end position="56"/>
    </location>
</feature>
<dbReference type="Pfam" id="PF04145">
    <property type="entry name" value="Ctr"/>
    <property type="match status" value="1"/>
</dbReference>
<evidence type="ECO:0000256" key="2">
    <source>
        <dbReference type="ARBA" id="ARBA00022989"/>
    </source>
</evidence>
<evidence type="ECO:0000256" key="1">
    <source>
        <dbReference type="ARBA" id="ARBA00022692"/>
    </source>
</evidence>
<gene>
    <name evidence="5" type="ORF">OKIOD_LOCUS1079</name>
</gene>
<dbReference type="EMBL" id="OU015568">
    <property type="protein sequence ID" value="CAG5080260.1"/>
    <property type="molecule type" value="Genomic_DNA"/>
</dbReference>
<dbReference type="InterPro" id="IPR007274">
    <property type="entry name" value="Cop_transporter"/>
</dbReference>
<keyword evidence="4" id="KW-0406">Ion transport</keyword>
<evidence type="ECO:0000256" key="4">
    <source>
        <dbReference type="RuleBase" id="RU367022"/>
    </source>
</evidence>
<evidence type="ECO:0000256" key="3">
    <source>
        <dbReference type="ARBA" id="ARBA00023136"/>
    </source>
</evidence>
<organism evidence="5 6">
    <name type="scientific">Oikopleura dioica</name>
    <name type="common">Tunicate</name>
    <dbReference type="NCBI Taxonomy" id="34765"/>
    <lineage>
        <taxon>Eukaryota</taxon>
        <taxon>Metazoa</taxon>
        <taxon>Chordata</taxon>
        <taxon>Tunicata</taxon>
        <taxon>Appendicularia</taxon>
        <taxon>Copelata</taxon>
        <taxon>Oikopleuridae</taxon>
        <taxon>Oikopleura</taxon>
    </lineage>
</organism>
<keyword evidence="4" id="KW-0186">Copper</keyword>
<comment type="similarity">
    <text evidence="4">Belongs to the copper transporter (Ctr) (TC 1.A.56) family. SLC31A subfamily.</text>
</comment>
<sequence>MWENFDFDFDIIGPRRSNEFLWTGPDKFHLLLKQIYIQNWTSLSLSCLGVAILSLFNELLAEWCFKQEQELIRSYALGKRRPSVQQMAPKQIRQFSFISYNHRYIWLSCVYSFLKLVSQTNMLVMMTLNLYLILSSIFGAFLVRFFKPGYLNFLYLSKNKEDDDGRRVTESTFIQ</sequence>
<name>A0ABN7RL15_OIKDI</name>
<feature type="transmembrane region" description="Helical" evidence="4">
    <location>
        <begin position="123"/>
        <end position="146"/>
    </location>
</feature>
<evidence type="ECO:0000313" key="6">
    <source>
        <dbReference type="Proteomes" id="UP001158576"/>
    </source>
</evidence>
<protein>
    <recommendedName>
        <fullName evidence="4">Copper transport protein</fullName>
    </recommendedName>
</protein>
<accession>A0ABN7RL15</accession>
<reference evidence="5 6" key="1">
    <citation type="submission" date="2021-04" db="EMBL/GenBank/DDBJ databases">
        <authorList>
            <person name="Bliznina A."/>
        </authorList>
    </citation>
    <scope>NUCLEOTIDE SEQUENCE [LARGE SCALE GENOMIC DNA]</scope>
</reference>
<proteinExistence type="inferred from homology"/>
<keyword evidence="4" id="KW-0187">Copper transport</keyword>
<keyword evidence="6" id="KW-1185">Reference proteome</keyword>
<keyword evidence="4" id="KW-0813">Transport</keyword>
<keyword evidence="2 4" id="KW-1133">Transmembrane helix</keyword>
<evidence type="ECO:0000313" key="5">
    <source>
        <dbReference type="EMBL" id="CAG5080260.1"/>
    </source>
</evidence>
<comment type="subcellular location">
    <subcellularLocation>
        <location evidence="4">Membrane</location>
        <topology evidence="4">Multi-pass membrane protein</topology>
    </subcellularLocation>
</comment>
<keyword evidence="3 4" id="KW-0472">Membrane</keyword>
<dbReference type="Proteomes" id="UP001158576">
    <property type="component" value="Chromosome PAR"/>
</dbReference>